<dbReference type="AlphaFoldDB" id="A0AA86VL47"/>
<evidence type="ECO:0000313" key="1">
    <source>
        <dbReference type="EMBL" id="CAJ1944382.1"/>
    </source>
</evidence>
<reference evidence="1" key="1">
    <citation type="submission" date="2023-10" db="EMBL/GenBank/DDBJ databases">
        <authorList>
            <person name="Domelevo Entfellner J.-B."/>
        </authorList>
    </citation>
    <scope>NUCLEOTIDE SEQUENCE</scope>
</reference>
<sequence length="97" mass="11031">MDRKVPYGINSVLTEKQQRNGVRSKLFGEAFEPHRALRFPEVITGYGVPRIASYISKIFCSEGFRLIRSPLEHHPTLAKSTQQTKLISGMLFHDADN</sequence>
<name>A0AA86VL47_9FABA</name>
<dbReference type="EMBL" id="OY731400">
    <property type="protein sequence ID" value="CAJ1944382.1"/>
    <property type="molecule type" value="Genomic_DNA"/>
</dbReference>
<dbReference type="Proteomes" id="UP001189624">
    <property type="component" value="Chromosome 3"/>
</dbReference>
<evidence type="ECO:0000313" key="2">
    <source>
        <dbReference type="Proteomes" id="UP001189624"/>
    </source>
</evidence>
<proteinExistence type="predicted"/>
<accession>A0AA86VL47</accession>
<protein>
    <submittedName>
        <fullName evidence="1">Uncharacterized protein</fullName>
    </submittedName>
</protein>
<keyword evidence="2" id="KW-1185">Reference proteome</keyword>
<organism evidence="1 2">
    <name type="scientific">Sphenostylis stenocarpa</name>
    <dbReference type="NCBI Taxonomy" id="92480"/>
    <lineage>
        <taxon>Eukaryota</taxon>
        <taxon>Viridiplantae</taxon>
        <taxon>Streptophyta</taxon>
        <taxon>Embryophyta</taxon>
        <taxon>Tracheophyta</taxon>
        <taxon>Spermatophyta</taxon>
        <taxon>Magnoliopsida</taxon>
        <taxon>eudicotyledons</taxon>
        <taxon>Gunneridae</taxon>
        <taxon>Pentapetalae</taxon>
        <taxon>rosids</taxon>
        <taxon>fabids</taxon>
        <taxon>Fabales</taxon>
        <taxon>Fabaceae</taxon>
        <taxon>Papilionoideae</taxon>
        <taxon>50 kb inversion clade</taxon>
        <taxon>NPAAA clade</taxon>
        <taxon>indigoferoid/millettioid clade</taxon>
        <taxon>Phaseoleae</taxon>
        <taxon>Sphenostylis</taxon>
    </lineage>
</organism>
<dbReference type="Gramene" id="rna-AYBTSS11_LOCUS11885">
    <property type="protein sequence ID" value="CAJ1944382.1"/>
    <property type="gene ID" value="gene-AYBTSS11_LOCUS11885"/>
</dbReference>
<gene>
    <name evidence="1" type="ORF">AYBTSS11_LOCUS11885</name>
</gene>